<comment type="caution">
    <text evidence="1">The sequence shown here is derived from an EMBL/GenBank/DDBJ whole genome shotgun (WGS) entry which is preliminary data.</text>
</comment>
<accession>A0AAP8SPV7</accession>
<reference evidence="1 2" key="1">
    <citation type="submission" date="2018-01" db="EMBL/GenBank/DDBJ databases">
        <title>The draft genome sequence of Halioglobus japonicus S1-36.</title>
        <authorList>
            <person name="Du Z.-J."/>
            <person name="Shi M.-J."/>
        </authorList>
    </citation>
    <scope>NUCLEOTIDE SEQUENCE [LARGE SCALE GENOMIC DNA]</scope>
    <source>
        <strain evidence="1 2">S1-36</strain>
    </source>
</reference>
<organism evidence="1 2">
    <name type="scientific">Halioglobus japonicus</name>
    <dbReference type="NCBI Taxonomy" id="930805"/>
    <lineage>
        <taxon>Bacteria</taxon>
        <taxon>Pseudomonadati</taxon>
        <taxon>Pseudomonadota</taxon>
        <taxon>Gammaproteobacteria</taxon>
        <taxon>Cellvibrionales</taxon>
        <taxon>Halieaceae</taxon>
        <taxon>Halioglobus</taxon>
    </lineage>
</organism>
<evidence type="ECO:0000313" key="2">
    <source>
        <dbReference type="Proteomes" id="UP000235162"/>
    </source>
</evidence>
<sequence>MDGLAVGTQQPLLRSKLIVAAAQLRNECGSTGLPMKTQMPNIGISGVATALVAEPGVGLVNGSVTGDGIKQC</sequence>
<name>A0AAP8SPV7_9GAMM</name>
<evidence type="ECO:0000313" key="1">
    <source>
        <dbReference type="EMBL" id="PLW87914.1"/>
    </source>
</evidence>
<dbReference type="KEGG" id="hja:BST95_13250"/>
<protein>
    <submittedName>
        <fullName evidence="1">Uncharacterized protein</fullName>
    </submittedName>
</protein>
<dbReference type="EMBL" id="PKUR01000001">
    <property type="protein sequence ID" value="PLW87914.1"/>
    <property type="molecule type" value="Genomic_DNA"/>
</dbReference>
<dbReference type="Proteomes" id="UP000235162">
    <property type="component" value="Unassembled WGS sequence"/>
</dbReference>
<keyword evidence="2" id="KW-1185">Reference proteome</keyword>
<dbReference type="AlphaFoldDB" id="A0AAP8SPV7"/>
<proteinExistence type="predicted"/>
<gene>
    <name evidence="1" type="ORF">C0029_04945</name>
</gene>